<accession>A0ABW2A4R0</accession>
<organism evidence="1 2">
    <name type="scientific">Marinobacterium aestuariivivens</name>
    <dbReference type="NCBI Taxonomy" id="1698799"/>
    <lineage>
        <taxon>Bacteria</taxon>
        <taxon>Pseudomonadati</taxon>
        <taxon>Pseudomonadota</taxon>
        <taxon>Gammaproteobacteria</taxon>
        <taxon>Oceanospirillales</taxon>
        <taxon>Oceanospirillaceae</taxon>
        <taxon>Marinobacterium</taxon>
    </lineage>
</organism>
<protein>
    <recommendedName>
        <fullName evidence="3">Transcriptional regulator</fullName>
    </recommendedName>
</protein>
<comment type="caution">
    <text evidence="1">The sequence shown here is derived from an EMBL/GenBank/DDBJ whole genome shotgun (WGS) entry which is preliminary data.</text>
</comment>
<name>A0ABW2A4R0_9GAMM</name>
<keyword evidence="2" id="KW-1185">Reference proteome</keyword>
<dbReference type="Proteomes" id="UP001596422">
    <property type="component" value="Unassembled WGS sequence"/>
</dbReference>
<dbReference type="RefSeq" id="WP_379910959.1">
    <property type="nucleotide sequence ID" value="NZ_JBHSWE010000001.1"/>
</dbReference>
<gene>
    <name evidence="1" type="ORF">ACFQDL_22455</name>
</gene>
<evidence type="ECO:0000313" key="1">
    <source>
        <dbReference type="EMBL" id="MFC6672521.1"/>
    </source>
</evidence>
<reference evidence="2" key="1">
    <citation type="journal article" date="2019" name="Int. J. Syst. Evol. Microbiol.">
        <title>The Global Catalogue of Microorganisms (GCM) 10K type strain sequencing project: providing services to taxonomists for standard genome sequencing and annotation.</title>
        <authorList>
            <consortium name="The Broad Institute Genomics Platform"/>
            <consortium name="The Broad Institute Genome Sequencing Center for Infectious Disease"/>
            <person name="Wu L."/>
            <person name="Ma J."/>
        </authorList>
    </citation>
    <scope>NUCLEOTIDE SEQUENCE [LARGE SCALE GENOMIC DNA]</scope>
    <source>
        <strain evidence="2">NBRC 111756</strain>
    </source>
</reference>
<proteinExistence type="predicted"/>
<sequence>MTSKSADQEAILAAMKSPDGRIEFPLAARIGMKLINFYISNGASEQQILGMMAATATKMSPALARIFLNESCRLGVISETGKDACFKLLTDHLGAAPGPIH</sequence>
<evidence type="ECO:0008006" key="3">
    <source>
        <dbReference type="Google" id="ProtNLM"/>
    </source>
</evidence>
<dbReference type="EMBL" id="JBHSWE010000001">
    <property type="protein sequence ID" value="MFC6672521.1"/>
    <property type="molecule type" value="Genomic_DNA"/>
</dbReference>
<evidence type="ECO:0000313" key="2">
    <source>
        <dbReference type="Proteomes" id="UP001596422"/>
    </source>
</evidence>